<keyword evidence="1" id="KW-0472">Membrane</keyword>
<accession>A0A2T2WVB7</accession>
<dbReference type="EMBL" id="PXYT01000040">
    <property type="protein sequence ID" value="PSR26175.1"/>
    <property type="molecule type" value="Genomic_DNA"/>
</dbReference>
<dbReference type="AlphaFoldDB" id="A0A2T2WVB7"/>
<evidence type="ECO:0000313" key="2">
    <source>
        <dbReference type="EMBL" id="PSR26175.1"/>
    </source>
</evidence>
<name>A0A2T2WVB7_9FIRM</name>
<gene>
    <name evidence="2" type="ORF">C7B43_14535</name>
</gene>
<organism evidence="2 3">
    <name type="scientific">Sulfobacillus benefaciens</name>
    <dbReference type="NCBI Taxonomy" id="453960"/>
    <lineage>
        <taxon>Bacteria</taxon>
        <taxon>Bacillati</taxon>
        <taxon>Bacillota</taxon>
        <taxon>Clostridia</taxon>
        <taxon>Eubacteriales</taxon>
        <taxon>Clostridiales Family XVII. Incertae Sedis</taxon>
        <taxon>Sulfobacillus</taxon>
    </lineage>
</organism>
<comment type="caution">
    <text evidence="2">The sequence shown here is derived from an EMBL/GenBank/DDBJ whole genome shotgun (WGS) entry which is preliminary data.</text>
</comment>
<reference evidence="2 3" key="1">
    <citation type="journal article" date="2014" name="BMC Genomics">
        <title>Comparison of environmental and isolate Sulfobacillus genomes reveals diverse carbon, sulfur, nitrogen, and hydrogen metabolisms.</title>
        <authorList>
            <person name="Justice N.B."/>
            <person name="Norman A."/>
            <person name="Brown C.T."/>
            <person name="Singh A."/>
            <person name="Thomas B.C."/>
            <person name="Banfield J.F."/>
        </authorList>
    </citation>
    <scope>NUCLEOTIDE SEQUENCE [LARGE SCALE GENOMIC DNA]</scope>
    <source>
        <strain evidence="2">AMDSBA1</strain>
    </source>
</reference>
<evidence type="ECO:0000256" key="1">
    <source>
        <dbReference type="SAM" id="Phobius"/>
    </source>
</evidence>
<sequence>MQVIVPAEYRQAARWIFNLDAGSFVILIGGAVLGFEIFREHGAIIPHILEAVLIMGTSTVIALVRWPLDHGDRALTWARRGWDYYFRARKGSTWGD</sequence>
<dbReference type="Proteomes" id="UP000242699">
    <property type="component" value="Unassembled WGS sequence"/>
</dbReference>
<feature type="transmembrane region" description="Helical" evidence="1">
    <location>
        <begin position="44"/>
        <end position="64"/>
    </location>
</feature>
<feature type="transmembrane region" description="Helical" evidence="1">
    <location>
        <begin position="12"/>
        <end position="38"/>
    </location>
</feature>
<evidence type="ECO:0000313" key="3">
    <source>
        <dbReference type="Proteomes" id="UP000242699"/>
    </source>
</evidence>
<proteinExistence type="predicted"/>
<keyword evidence="1" id="KW-0812">Transmembrane</keyword>
<protein>
    <submittedName>
        <fullName evidence="2">Uncharacterized protein</fullName>
    </submittedName>
</protein>
<keyword evidence="1" id="KW-1133">Transmembrane helix</keyword>